<comment type="caution">
    <text evidence="6">The sequence shown here is derived from an EMBL/GenBank/DDBJ whole genome shotgun (WGS) entry which is preliminary data.</text>
</comment>
<evidence type="ECO:0000256" key="1">
    <source>
        <dbReference type="ARBA" id="ARBA00009995"/>
    </source>
</evidence>
<sequence>MSATTKSESGPPHVALFPCAGMGHLIPFLRLATMLDSRGCTVTFITVHPTVSAAESDHLTNFFTIHQNIKRLEFQLIPYEKSQFTNEDPFFIQIETIGNSVHLLRPLLSSLSPTLSAIIADFPITTSITQLASDLSVPTYIVITTSARFFSLMSHLPHLVNGIGENNYIEIPGLGQMPLSSIPPPMLNPNHFFAANISSSISSLFKVRGVLINTFTSFEPEAIEELNMATHVARVLPVGPLESFETGDATNLPWLDQQEPESVLFVSFGSRTALSKDQIRELGNGLVRSGCKFLWVLKGSKVDKDDKEEVEDILGETFLGRIKNNGIVIKGWVNQDKILAHKSIGGFISHCGWNSVMEAARLGVPILAWPQHGDQRVNAEVVEKAGLGVWVREWGWGGAKMVDENEIAEKINELMLGKDLRSRVQEVKEKARQARERNGTSELLLQDLIEALKINEEI</sequence>
<dbReference type="CDD" id="cd03784">
    <property type="entry name" value="GT1_Gtf-like"/>
    <property type="match status" value="1"/>
</dbReference>
<dbReference type="SUPFAM" id="SSF53756">
    <property type="entry name" value="UDP-Glycosyltransferase/glycogen phosphorylase"/>
    <property type="match status" value="1"/>
</dbReference>
<dbReference type="EC" id="2.4.1.-" evidence="5"/>
<dbReference type="Gene3D" id="3.40.50.2000">
    <property type="entry name" value="Glycogen Phosphorylase B"/>
    <property type="match status" value="2"/>
</dbReference>
<evidence type="ECO:0000256" key="4">
    <source>
        <dbReference type="RuleBase" id="RU003718"/>
    </source>
</evidence>
<proteinExistence type="inferred from homology"/>
<keyword evidence="2 4" id="KW-0328">Glycosyltransferase</keyword>
<evidence type="ECO:0000256" key="2">
    <source>
        <dbReference type="ARBA" id="ARBA00022676"/>
    </source>
</evidence>
<dbReference type="EMBL" id="JAYDYQ010001087">
    <property type="protein sequence ID" value="KAK4490726.1"/>
    <property type="molecule type" value="Genomic_DNA"/>
</dbReference>
<dbReference type="InterPro" id="IPR035595">
    <property type="entry name" value="UDP_glycos_trans_CS"/>
</dbReference>
<gene>
    <name evidence="6" type="ORF">RD792_001428</name>
</gene>
<evidence type="ECO:0000256" key="3">
    <source>
        <dbReference type="ARBA" id="ARBA00022679"/>
    </source>
</evidence>
<dbReference type="PANTHER" id="PTHR48048">
    <property type="entry name" value="GLYCOSYLTRANSFERASE"/>
    <property type="match status" value="1"/>
</dbReference>
<dbReference type="InterPro" id="IPR002213">
    <property type="entry name" value="UDP_glucos_trans"/>
</dbReference>
<dbReference type="Pfam" id="PF00201">
    <property type="entry name" value="UDPGT"/>
    <property type="match status" value="1"/>
</dbReference>
<evidence type="ECO:0000313" key="7">
    <source>
        <dbReference type="Proteomes" id="UP001291926"/>
    </source>
</evidence>
<evidence type="ECO:0000313" key="6">
    <source>
        <dbReference type="EMBL" id="KAK4490726.1"/>
    </source>
</evidence>
<dbReference type="InterPro" id="IPR050481">
    <property type="entry name" value="UDP-glycosyltransf_plant"/>
</dbReference>
<evidence type="ECO:0000256" key="5">
    <source>
        <dbReference type="RuleBase" id="RU362057"/>
    </source>
</evidence>
<dbReference type="Proteomes" id="UP001291926">
    <property type="component" value="Unassembled WGS sequence"/>
</dbReference>
<accession>A0ABR0DND7</accession>
<dbReference type="PANTHER" id="PTHR48048:SF76">
    <property type="entry name" value="UDP-GLYCOSYLTRANSFERASE 708D1-LIKE"/>
    <property type="match status" value="1"/>
</dbReference>
<organism evidence="6 7">
    <name type="scientific">Penstemon davidsonii</name>
    <dbReference type="NCBI Taxonomy" id="160366"/>
    <lineage>
        <taxon>Eukaryota</taxon>
        <taxon>Viridiplantae</taxon>
        <taxon>Streptophyta</taxon>
        <taxon>Embryophyta</taxon>
        <taxon>Tracheophyta</taxon>
        <taxon>Spermatophyta</taxon>
        <taxon>Magnoliopsida</taxon>
        <taxon>eudicotyledons</taxon>
        <taxon>Gunneridae</taxon>
        <taxon>Pentapetalae</taxon>
        <taxon>asterids</taxon>
        <taxon>lamiids</taxon>
        <taxon>Lamiales</taxon>
        <taxon>Plantaginaceae</taxon>
        <taxon>Cheloneae</taxon>
        <taxon>Penstemon</taxon>
    </lineage>
</organism>
<keyword evidence="7" id="KW-1185">Reference proteome</keyword>
<dbReference type="PROSITE" id="PS00375">
    <property type="entry name" value="UDPGT"/>
    <property type="match status" value="1"/>
</dbReference>
<protein>
    <recommendedName>
        <fullName evidence="5">Glycosyltransferase</fullName>
        <ecNumber evidence="5">2.4.1.-</ecNumber>
    </recommendedName>
</protein>
<reference evidence="6 7" key="1">
    <citation type="journal article" date="2023" name="bioRxiv">
        <title>Genome report: Whole genome sequence and annotation of Penstemon davidsonii.</title>
        <authorList>
            <person name="Ostevik K.L."/>
            <person name="Alabady M."/>
            <person name="Zhang M."/>
            <person name="Rausher M.D."/>
        </authorList>
    </citation>
    <scope>NUCLEOTIDE SEQUENCE [LARGE SCALE GENOMIC DNA]</scope>
    <source>
        <strain evidence="6">DNT005</strain>
        <tissue evidence="6">Whole leaf</tissue>
    </source>
</reference>
<name>A0ABR0DND7_9LAMI</name>
<comment type="similarity">
    <text evidence="1 4">Belongs to the UDP-glycosyltransferase family.</text>
</comment>
<keyword evidence="3 4" id="KW-0808">Transferase</keyword>